<dbReference type="AlphaFoldDB" id="A0A0F9GZH3"/>
<organism evidence="1">
    <name type="scientific">marine sediment metagenome</name>
    <dbReference type="NCBI Taxonomy" id="412755"/>
    <lineage>
        <taxon>unclassified sequences</taxon>
        <taxon>metagenomes</taxon>
        <taxon>ecological metagenomes</taxon>
    </lineage>
</organism>
<sequence length="111" mass="12935">MTTKTIEIRLVERGRDKIFHVKAIDEDRLTHYGFGTFMENIDPLEIDITSDALEELLAQPERNGLQGLEFWPDNRMAWGCPDSEIFVHPDAVNVPRDAKKWIRKISIKVER</sequence>
<reference evidence="1" key="1">
    <citation type="journal article" date="2015" name="Nature">
        <title>Complex archaea that bridge the gap between prokaryotes and eukaryotes.</title>
        <authorList>
            <person name="Spang A."/>
            <person name="Saw J.H."/>
            <person name="Jorgensen S.L."/>
            <person name="Zaremba-Niedzwiedzka K."/>
            <person name="Martijn J."/>
            <person name="Lind A.E."/>
            <person name="van Eijk R."/>
            <person name="Schleper C."/>
            <person name="Guy L."/>
            <person name="Ettema T.J."/>
        </authorList>
    </citation>
    <scope>NUCLEOTIDE SEQUENCE</scope>
</reference>
<protein>
    <submittedName>
        <fullName evidence="1">Uncharacterized protein</fullName>
    </submittedName>
</protein>
<comment type="caution">
    <text evidence="1">The sequence shown here is derived from an EMBL/GenBank/DDBJ whole genome shotgun (WGS) entry which is preliminary data.</text>
</comment>
<evidence type="ECO:0000313" key="1">
    <source>
        <dbReference type="EMBL" id="KKL68472.1"/>
    </source>
</evidence>
<dbReference type="EMBL" id="LAZR01026520">
    <property type="protein sequence ID" value="KKL68472.1"/>
    <property type="molecule type" value="Genomic_DNA"/>
</dbReference>
<gene>
    <name evidence="1" type="ORF">LCGC14_2124600</name>
</gene>
<accession>A0A0F9GZH3</accession>
<name>A0A0F9GZH3_9ZZZZ</name>
<proteinExistence type="predicted"/>